<protein>
    <submittedName>
        <fullName evidence="3">Protein-L-isoaspartate O-methyltransferase domain-containing protein 1</fullName>
    </submittedName>
</protein>
<reference evidence="3" key="1">
    <citation type="journal article" date="2023" name="G3 (Bethesda)">
        <title>Whole genome assembly and annotation of the endangered Caribbean coral Acropora cervicornis.</title>
        <authorList>
            <person name="Selwyn J.D."/>
            <person name="Vollmer S.V."/>
        </authorList>
    </citation>
    <scope>NUCLEOTIDE SEQUENCE</scope>
    <source>
        <strain evidence="3">K2</strain>
    </source>
</reference>
<organism evidence="3 4">
    <name type="scientific">Acropora cervicornis</name>
    <name type="common">Staghorn coral</name>
    <dbReference type="NCBI Taxonomy" id="6130"/>
    <lineage>
        <taxon>Eukaryota</taxon>
        <taxon>Metazoa</taxon>
        <taxon>Cnidaria</taxon>
        <taxon>Anthozoa</taxon>
        <taxon>Hexacorallia</taxon>
        <taxon>Scleractinia</taxon>
        <taxon>Astrocoeniina</taxon>
        <taxon>Acroporidae</taxon>
        <taxon>Acropora</taxon>
    </lineage>
</organism>
<dbReference type="InterPro" id="IPR000682">
    <property type="entry name" value="PCMT"/>
</dbReference>
<dbReference type="PANTHER" id="PTHR11579:SF9">
    <property type="entry name" value="PROTEIN-L-ISOASPARTATE O-METHYLTRANSFERASE"/>
    <property type="match status" value="1"/>
</dbReference>
<dbReference type="PANTHER" id="PTHR11579">
    <property type="entry name" value="PROTEIN-L-ISOASPARTATE O-METHYLTRANSFERASE"/>
    <property type="match status" value="1"/>
</dbReference>
<evidence type="ECO:0000256" key="1">
    <source>
        <dbReference type="ARBA" id="ARBA00005369"/>
    </source>
</evidence>
<dbReference type="Pfam" id="PF01135">
    <property type="entry name" value="PCMT"/>
    <property type="match status" value="1"/>
</dbReference>
<comment type="caution">
    <text evidence="3">The sequence shown here is derived from an EMBL/GenBank/DDBJ whole genome shotgun (WGS) entry which is preliminary data.</text>
</comment>
<comment type="similarity">
    <text evidence="1">Belongs to the methyltransferase superfamily. L-isoaspartyl/D-aspartyl protein methyltransferase family.</text>
</comment>
<dbReference type="EMBL" id="JARQWQ010000045">
    <property type="protein sequence ID" value="KAK2558357.1"/>
    <property type="molecule type" value="Genomic_DNA"/>
</dbReference>
<dbReference type="InterPro" id="IPR029063">
    <property type="entry name" value="SAM-dependent_MTases_sf"/>
</dbReference>
<feature type="compositionally biased region" description="Polar residues" evidence="2">
    <location>
        <begin position="234"/>
        <end position="243"/>
    </location>
</feature>
<evidence type="ECO:0000313" key="3">
    <source>
        <dbReference type="EMBL" id="KAK2558357.1"/>
    </source>
</evidence>
<gene>
    <name evidence="3" type="ORF">P5673_019499</name>
</gene>
<dbReference type="GO" id="GO:0005737">
    <property type="term" value="C:cytoplasm"/>
    <property type="evidence" value="ECO:0007669"/>
    <property type="project" value="TreeGrafter"/>
</dbReference>
<dbReference type="SUPFAM" id="SSF53335">
    <property type="entry name" value="S-adenosyl-L-methionine-dependent methyltransferases"/>
    <property type="match status" value="1"/>
</dbReference>
<reference evidence="3" key="2">
    <citation type="journal article" date="2023" name="Science">
        <title>Genomic signatures of disease resistance in endangered staghorn corals.</title>
        <authorList>
            <person name="Vollmer S.V."/>
            <person name="Selwyn J.D."/>
            <person name="Despard B.A."/>
            <person name="Roesel C.L."/>
        </authorList>
    </citation>
    <scope>NUCLEOTIDE SEQUENCE</scope>
    <source>
        <strain evidence="3">K2</strain>
    </source>
</reference>
<evidence type="ECO:0000313" key="4">
    <source>
        <dbReference type="Proteomes" id="UP001249851"/>
    </source>
</evidence>
<keyword evidence="4" id="KW-1185">Reference proteome</keyword>
<name>A0AAD9QBJ7_ACRCE</name>
<evidence type="ECO:0000256" key="2">
    <source>
        <dbReference type="SAM" id="MobiDB-lite"/>
    </source>
</evidence>
<dbReference type="AlphaFoldDB" id="A0AAD9QBJ7"/>
<feature type="region of interest" description="Disordered" evidence="2">
    <location>
        <begin position="227"/>
        <end position="253"/>
    </location>
</feature>
<dbReference type="GO" id="GO:0004719">
    <property type="term" value="F:protein-L-isoaspartate (D-aspartate) O-methyltransferase activity"/>
    <property type="evidence" value="ECO:0007669"/>
    <property type="project" value="InterPro"/>
</dbReference>
<proteinExistence type="inferred from homology"/>
<accession>A0AAD9QBJ7</accession>
<dbReference type="Gene3D" id="3.40.50.150">
    <property type="entry name" value="Vaccinia Virus protein VP39"/>
    <property type="match status" value="1"/>
</dbReference>
<dbReference type="Proteomes" id="UP001249851">
    <property type="component" value="Unassembled WGS sequence"/>
</dbReference>
<sequence>MGGAVSAGQDNGDLVDNLKAASYITTPEVERVFRAVDRAEYFPEGTKDHAYKDLAWKSGNIHLSAPCIYSQVLESLELKEGLSFLNLGSGTGYLSTMVGLMIGSNGINHGVELFEDVVEFAEKKLVIFKSNPAYQGTNFGEPVFIVGNCLSLNTHYRQYDRVYCGAACPPEYEEYMKSLVKVGGILVMPFNDKLCRMRHIGQSEWDIEGVLPVSFAPLIDCKDKNGYPPKIPSRSLQTGNQKDSWYPRSEKID</sequence>